<dbReference type="GO" id="GO:0005829">
    <property type="term" value="C:cytosol"/>
    <property type="evidence" value="ECO:0007669"/>
    <property type="project" value="TreeGrafter"/>
</dbReference>
<comment type="caution">
    <text evidence="12">The sequence shown here is derived from an EMBL/GenBank/DDBJ whole genome shotgun (WGS) entry which is preliminary data.</text>
</comment>
<evidence type="ECO:0000256" key="10">
    <source>
        <dbReference type="RuleBase" id="RU003756"/>
    </source>
</evidence>
<keyword evidence="7 9" id="KW-0234">DNA repair</keyword>
<dbReference type="SUPFAM" id="SSF52540">
    <property type="entry name" value="P-loop containing nucleoside triphosphate hydrolases"/>
    <property type="match status" value="1"/>
</dbReference>
<dbReference type="GO" id="GO:0030983">
    <property type="term" value="F:mismatched DNA binding"/>
    <property type="evidence" value="ECO:0007669"/>
    <property type="project" value="InterPro"/>
</dbReference>
<keyword evidence="4 9" id="KW-0227">DNA damage</keyword>
<dbReference type="AlphaFoldDB" id="S7TPM8"/>
<dbReference type="Gene3D" id="3.30.420.110">
    <property type="entry name" value="MutS, connector domain"/>
    <property type="match status" value="1"/>
</dbReference>
<dbReference type="GO" id="GO:0005524">
    <property type="term" value="F:ATP binding"/>
    <property type="evidence" value="ECO:0007669"/>
    <property type="project" value="UniProtKB-UniRule"/>
</dbReference>
<evidence type="ECO:0000256" key="4">
    <source>
        <dbReference type="ARBA" id="ARBA00022763"/>
    </source>
</evidence>
<dbReference type="SUPFAM" id="SSF55271">
    <property type="entry name" value="DNA repair protein MutS, domain I"/>
    <property type="match status" value="1"/>
</dbReference>
<dbReference type="Pfam" id="PF05188">
    <property type="entry name" value="MutS_II"/>
    <property type="match status" value="1"/>
</dbReference>
<evidence type="ECO:0000256" key="9">
    <source>
        <dbReference type="HAMAP-Rule" id="MF_00096"/>
    </source>
</evidence>
<dbReference type="Pfam" id="PF01624">
    <property type="entry name" value="MutS_I"/>
    <property type="match status" value="1"/>
</dbReference>
<keyword evidence="5 9" id="KW-0067">ATP-binding</keyword>
<dbReference type="PROSITE" id="PS00486">
    <property type="entry name" value="DNA_MISMATCH_REPAIR_2"/>
    <property type="match status" value="1"/>
</dbReference>
<dbReference type="InterPro" id="IPR007696">
    <property type="entry name" value="DNA_mismatch_repair_MutS_core"/>
</dbReference>
<dbReference type="Gene3D" id="1.10.1420.10">
    <property type="match status" value="2"/>
</dbReference>
<dbReference type="CDD" id="cd03284">
    <property type="entry name" value="ABC_MutS1"/>
    <property type="match status" value="1"/>
</dbReference>
<dbReference type="NCBIfam" id="NF003810">
    <property type="entry name" value="PRK05399.1"/>
    <property type="match status" value="1"/>
</dbReference>
<dbReference type="Pfam" id="PF05190">
    <property type="entry name" value="MutS_IV"/>
    <property type="match status" value="1"/>
</dbReference>
<dbReference type="STRING" id="897.B2D07_10695"/>
<dbReference type="InterPro" id="IPR016151">
    <property type="entry name" value="DNA_mismatch_repair_MutS_N"/>
</dbReference>
<organism evidence="12 13">
    <name type="scientific">Desulfococcus multivorans DSM 2059</name>
    <dbReference type="NCBI Taxonomy" id="1121405"/>
    <lineage>
        <taxon>Bacteria</taxon>
        <taxon>Pseudomonadati</taxon>
        <taxon>Thermodesulfobacteriota</taxon>
        <taxon>Desulfobacteria</taxon>
        <taxon>Desulfobacterales</taxon>
        <taxon>Desulfococcaceae</taxon>
        <taxon>Desulfococcus</taxon>
    </lineage>
</organism>
<dbReference type="PANTHER" id="PTHR11361">
    <property type="entry name" value="DNA MISMATCH REPAIR PROTEIN MUTS FAMILY MEMBER"/>
    <property type="match status" value="1"/>
</dbReference>
<evidence type="ECO:0000313" key="13">
    <source>
        <dbReference type="Proteomes" id="UP000014977"/>
    </source>
</evidence>
<dbReference type="Proteomes" id="UP000014977">
    <property type="component" value="Unassembled WGS sequence"/>
</dbReference>
<dbReference type="InterPro" id="IPR036187">
    <property type="entry name" value="DNA_mismatch_repair_MutS_sf"/>
</dbReference>
<evidence type="ECO:0000256" key="6">
    <source>
        <dbReference type="ARBA" id="ARBA00023125"/>
    </source>
</evidence>
<dbReference type="NCBIfam" id="TIGR01070">
    <property type="entry name" value="mutS1"/>
    <property type="match status" value="1"/>
</dbReference>
<dbReference type="PANTHER" id="PTHR11361:SF34">
    <property type="entry name" value="DNA MISMATCH REPAIR PROTEIN MSH1, MITOCHONDRIAL"/>
    <property type="match status" value="1"/>
</dbReference>
<comment type="function">
    <text evidence="8 9">This protein is involved in the repair of mismatches in DNA. It is possible that it carries out the mismatch recognition step. This protein has a weak ATPase activity.</text>
</comment>
<dbReference type="PATRIC" id="fig|1121405.3.peg.2519"/>
<evidence type="ECO:0000256" key="3">
    <source>
        <dbReference type="ARBA" id="ARBA00022741"/>
    </source>
</evidence>
<dbReference type="GO" id="GO:0140664">
    <property type="term" value="F:ATP-dependent DNA damage sensor activity"/>
    <property type="evidence" value="ECO:0007669"/>
    <property type="project" value="InterPro"/>
</dbReference>
<dbReference type="EMBL" id="ATHJ01000092">
    <property type="protein sequence ID" value="EPR39177.1"/>
    <property type="molecule type" value="Genomic_DNA"/>
</dbReference>
<name>S7TPM8_DESML</name>
<dbReference type="PIRSF" id="PIRSF037677">
    <property type="entry name" value="DNA_mis_repair_Msh6"/>
    <property type="match status" value="1"/>
</dbReference>
<keyword evidence="13" id="KW-1185">Reference proteome</keyword>
<dbReference type="SUPFAM" id="SSF48334">
    <property type="entry name" value="DNA repair protein MutS, domain III"/>
    <property type="match status" value="1"/>
</dbReference>
<dbReference type="HAMAP" id="MF_00096">
    <property type="entry name" value="MutS"/>
    <property type="match status" value="1"/>
</dbReference>
<dbReference type="InterPro" id="IPR005748">
    <property type="entry name" value="DNA_mismatch_repair_MutS"/>
</dbReference>
<evidence type="ECO:0000256" key="8">
    <source>
        <dbReference type="ARBA" id="ARBA00024647"/>
    </source>
</evidence>
<dbReference type="SMART" id="SM00534">
    <property type="entry name" value="MUTSac"/>
    <property type="match status" value="1"/>
</dbReference>
<dbReference type="InterPro" id="IPR027417">
    <property type="entry name" value="P-loop_NTPase"/>
</dbReference>
<dbReference type="FunFam" id="3.40.1170.10:FF:000001">
    <property type="entry name" value="DNA mismatch repair protein MutS"/>
    <property type="match status" value="1"/>
</dbReference>
<dbReference type="FunFam" id="1.10.1420.10:FF:000001">
    <property type="entry name" value="DNA mismatch repair protein MutS"/>
    <property type="match status" value="1"/>
</dbReference>
<evidence type="ECO:0000256" key="2">
    <source>
        <dbReference type="ARBA" id="ARBA00021982"/>
    </source>
</evidence>
<proteinExistence type="inferred from homology"/>
<dbReference type="InterPro" id="IPR007861">
    <property type="entry name" value="DNA_mismatch_repair_MutS_clamp"/>
</dbReference>
<evidence type="ECO:0000259" key="11">
    <source>
        <dbReference type="PROSITE" id="PS00486"/>
    </source>
</evidence>
<evidence type="ECO:0000313" key="12">
    <source>
        <dbReference type="EMBL" id="EPR39177.1"/>
    </source>
</evidence>
<dbReference type="FunFam" id="3.40.50.300:FF:000870">
    <property type="entry name" value="MutS protein homolog 4"/>
    <property type="match status" value="1"/>
</dbReference>
<dbReference type="Pfam" id="PF05192">
    <property type="entry name" value="MutS_III"/>
    <property type="match status" value="1"/>
</dbReference>
<keyword evidence="6 9" id="KW-0238">DNA-binding</keyword>
<dbReference type="eggNOG" id="COG0249">
    <property type="taxonomic scope" value="Bacteria"/>
</dbReference>
<dbReference type="InterPro" id="IPR007695">
    <property type="entry name" value="DNA_mismatch_repair_MutS-lik_N"/>
</dbReference>
<dbReference type="GO" id="GO:0006298">
    <property type="term" value="P:mismatch repair"/>
    <property type="evidence" value="ECO:0007669"/>
    <property type="project" value="UniProtKB-UniRule"/>
</dbReference>
<dbReference type="Gene3D" id="3.40.50.300">
    <property type="entry name" value="P-loop containing nucleotide triphosphate hydrolases"/>
    <property type="match status" value="1"/>
</dbReference>
<dbReference type="SUPFAM" id="SSF53150">
    <property type="entry name" value="DNA repair protein MutS, domain II"/>
    <property type="match status" value="1"/>
</dbReference>
<keyword evidence="3 9" id="KW-0547">Nucleotide-binding</keyword>
<evidence type="ECO:0000256" key="5">
    <source>
        <dbReference type="ARBA" id="ARBA00022840"/>
    </source>
</evidence>
<evidence type="ECO:0000256" key="1">
    <source>
        <dbReference type="ARBA" id="ARBA00006271"/>
    </source>
</evidence>
<feature type="domain" description="DNA mismatch repair proteins mutS family" evidence="11">
    <location>
        <begin position="682"/>
        <end position="698"/>
    </location>
</feature>
<dbReference type="Gene3D" id="3.40.1170.10">
    <property type="entry name" value="DNA repair protein MutS, domain I"/>
    <property type="match status" value="1"/>
</dbReference>
<gene>
    <name evidence="9" type="primary">mutS</name>
    <name evidence="12" type="ORF">dsmv_2833</name>
</gene>
<dbReference type="SMART" id="SM00533">
    <property type="entry name" value="MUTSd"/>
    <property type="match status" value="1"/>
</dbReference>
<dbReference type="GO" id="GO:0003684">
    <property type="term" value="F:damaged DNA binding"/>
    <property type="evidence" value="ECO:0007669"/>
    <property type="project" value="UniProtKB-UniRule"/>
</dbReference>
<sequence>MAIKAEYPDALLFYRMGDFYELFFEDAEKASKILEITLTSRNKNQASPVPMCGVPCRAVQGYIARIIERGLKVAVCDQVEDPAQAKGLVKREVVRVITPGMIIENEFLDAKTHNYLLAVAREGAAVGLAYVDISTGTFRVTQSDGGDGVSDEISRVSPSEVLLGESLRDEASLDALMPLECRKSITFIPDRYFNPAFGKNLLIDQFGTLTLEGFGCEHLPAAVGAAGAVLHYVSQTQKQKIDHIRGIETYFLNDFMAIDDQSRRNLELLENLKTGKRRGTLIDILDHTVTAMGGRLLANWLRYPLLKPEEITSRLDAVEEACANRLTSEKIREHLSSVYDLERLGSRISMGHANARDLVTLKRSLLKLPEIQKYTSEMKASLFRWVGSLSPLMDVADLIDRAIREDAPSAVNEGGIIKSGFDSVLDELIKTSKDGKGWLVRLEAEEKKKTGITALKVRYNKVFGYYLEVPKIHAEKIPDHYIRKQTLVNAERYVTEELKTFESTVLNAEEKRARLEYEIFNDVRTAVRDQHRHIQDAADFTARLDVLLNLAHVAAKNDYHRPHVNLDGILTIEDGRHPVVEKMITDERFVPNSIRMDSRENQVLIITGPNMAGKSTVLRQAALTTILAQVGAFVPAARAEVPVTDKIFTRVGALDNLSQGESTFMVEMQETANILNNATPQSLVILDEIGRGTSTFDGLSIAWAVAEYLHDLKGKGVKTLFATHYHELTALEQSRPRVKNFNIAVKEVDDRIIFLRKLVPGGTNRSYGIQVARLAGIPESIIHRAKTVLSRIENEGHIIRREEGASPAEEASHPVQLGLFRPQETLLVETLQSLDVSRMTPLEALLTLNELQEKIRFH</sequence>
<feature type="binding site" evidence="9">
    <location>
        <begin position="608"/>
        <end position="615"/>
    </location>
    <ligand>
        <name>ATP</name>
        <dbReference type="ChEBI" id="CHEBI:30616"/>
    </ligand>
</feature>
<accession>S7TPM8</accession>
<dbReference type="InterPro" id="IPR045076">
    <property type="entry name" value="MutS"/>
</dbReference>
<reference evidence="12 13" key="1">
    <citation type="journal article" date="2013" name="Genome Announc.">
        <title>Draft genome sequences for three mercury-methylating, sulfate-reducing bacteria.</title>
        <authorList>
            <person name="Brown S.D."/>
            <person name="Hurt R.A.Jr."/>
            <person name="Gilmour C.C."/>
            <person name="Elias D.A."/>
        </authorList>
    </citation>
    <scope>NUCLEOTIDE SEQUENCE [LARGE SCALE GENOMIC DNA]</scope>
    <source>
        <strain evidence="12 13">DSM 2059</strain>
    </source>
</reference>
<dbReference type="InterPro" id="IPR036678">
    <property type="entry name" value="MutS_con_dom_sf"/>
</dbReference>
<dbReference type="Pfam" id="PF00488">
    <property type="entry name" value="MutS_V"/>
    <property type="match status" value="1"/>
</dbReference>
<evidence type="ECO:0000256" key="7">
    <source>
        <dbReference type="ARBA" id="ARBA00023204"/>
    </source>
</evidence>
<dbReference type="InterPro" id="IPR007860">
    <property type="entry name" value="DNA_mmatch_repair_MutS_con_dom"/>
</dbReference>
<comment type="similarity">
    <text evidence="1 9 10">Belongs to the DNA mismatch repair MutS family.</text>
</comment>
<dbReference type="InterPro" id="IPR000432">
    <property type="entry name" value="DNA_mismatch_repair_MutS_C"/>
</dbReference>
<dbReference type="InterPro" id="IPR017261">
    <property type="entry name" value="DNA_mismatch_repair_MutS/MSH"/>
</dbReference>
<protein>
    <recommendedName>
        <fullName evidence="2 9">DNA mismatch repair protein MutS</fullName>
    </recommendedName>
</protein>